<dbReference type="EMBL" id="KN881617">
    <property type="protein sequence ID" value="KIY53437.1"/>
    <property type="molecule type" value="Genomic_DNA"/>
</dbReference>
<dbReference type="PROSITE" id="PS50011">
    <property type="entry name" value="PROTEIN_KINASE_DOM"/>
    <property type="match status" value="1"/>
</dbReference>
<feature type="domain" description="Protein kinase" evidence="1">
    <location>
        <begin position="1"/>
        <end position="178"/>
    </location>
</feature>
<evidence type="ECO:0000313" key="3">
    <source>
        <dbReference type="Proteomes" id="UP000054144"/>
    </source>
</evidence>
<organism evidence="2 3">
    <name type="scientific">Fistulina hepatica ATCC 64428</name>
    <dbReference type="NCBI Taxonomy" id="1128425"/>
    <lineage>
        <taxon>Eukaryota</taxon>
        <taxon>Fungi</taxon>
        <taxon>Dikarya</taxon>
        <taxon>Basidiomycota</taxon>
        <taxon>Agaricomycotina</taxon>
        <taxon>Agaricomycetes</taxon>
        <taxon>Agaricomycetidae</taxon>
        <taxon>Agaricales</taxon>
        <taxon>Fistulinaceae</taxon>
        <taxon>Fistulina</taxon>
    </lineage>
</organism>
<evidence type="ECO:0000313" key="2">
    <source>
        <dbReference type="EMBL" id="KIY53437.1"/>
    </source>
</evidence>
<dbReference type="GO" id="GO:0004672">
    <property type="term" value="F:protein kinase activity"/>
    <property type="evidence" value="ECO:0007669"/>
    <property type="project" value="InterPro"/>
</dbReference>
<dbReference type="Proteomes" id="UP000054144">
    <property type="component" value="Unassembled WGS sequence"/>
</dbReference>
<dbReference type="InterPro" id="IPR000719">
    <property type="entry name" value="Prot_kinase_dom"/>
</dbReference>
<accession>A0A0D7APD6</accession>
<sequence>MDFPTVRQFRDSHRNNTLRSIRYIESLVPEEHHRLTFHAETLDDKQQVVVKFVYRYGIDAHRLLASHNLAPKLLYDGTAASEPRFGPLMMVVVEYVDTAYYHFGDDNLPKDQKRVVFDDVERAIALLHKHVFVFGDLRKENVLVVRGDGRLEARLIDFDCAGKCEEARWSAMMNTNLD</sequence>
<reference evidence="2 3" key="1">
    <citation type="journal article" date="2015" name="Fungal Genet. Biol.">
        <title>Evolution of novel wood decay mechanisms in Agaricales revealed by the genome sequences of Fistulina hepatica and Cylindrobasidium torrendii.</title>
        <authorList>
            <person name="Floudas D."/>
            <person name="Held B.W."/>
            <person name="Riley R."/>
            <person name="Nagy L.G."/>
            <person name="Koehler G."/>
            <person name="Ransdell A.S."/>
            <person name="Younus H."/>
            <person name="Chow J."/>
            <person name="Chiniquy J."/>
            <person name="Lipzen A."/>
            <person name="Tritt A."/>
            <person name="Sun H."/>
            <person name="Haridas S."/>
            <person name="LaButti K."/>
            <person name="Ohm R.A."/>
            <person name="Kues U."/>
            <person name="Blanchette R.A."/>
            <person name="Grigoriev I.V."/>
            <person name="Minto R.E."/>
            <person name="Hibbett D.S."/>
        </authorList>
    </citation>
    <scope>NUCLEOTIDE SEQUENCE [LARGE SCALE GENOMIC DNA]</scope>
    <source>
        <strain evidence="2 3">ATCC 64428</strain>
    </source>
</reference>
<dbReference type="OrthoDB" id="3041868at2759"/>
<dbReference type="InterPro" id="IPR011009">
    <property type="entry name" value="Kinase-like_dom_sf"/>
</dbReference>
<dbReference type="Gene3D" id="1.10.510.10">
    <property type="entry name" value="Transferase(Phosphotransferase) domain 1"/>
    <property type="match status" value="1"/>
</dbReference>
<protein>
    <recommendedName>
        <fullName evidence="1">Protein kinase domain-containing protein</fullName>
    </recommendedName>
</protein>
<name>A0A0D7APD6_9AGAR</name>
<keyword evidence="3" id="KW-1185">Reference proteome</keyword>
<evidence type="ECO:0000259" key="1">
    <source>
        <dbReference type="PROSITE" id="PS50011"/>
    </source>
</evidence>
<dbReference type="AlphaFoldDB" id="A0A0D7APD6"/>
<gene>
    <name evidence="2" type="ORF">FISHEDRAFT_33306</name>
</gene>
<proteinExistence type="predicted"/>
<dbReference type="GO" id="GO:0005524">
    <property type="term" value="F:ATP binding"/>
    <property type="evidence" value="ECO:0007669"/>
    <property type="project" value="InterPro"/>
</dbReference>
<dbReference type="SUPFAM" id="SSF56112">
    <property type="entry name" value="Protein kinase-like (PK-like)"/>
    <property type="match status" value="1"/>
</dbReference>